<evidence type="ECO:0000313" key="7">
    <source>
        <dbReference type="EMBL" id="KFO19982.1"/>
    </source>
</evidence>
<gene>
    <name evidence="7" type="ORF">H920_18609</name>
</gene>
<evidence type="ECO:0000256" key="2">
    <source>
        <dbReference type="ARBA" id="ARBA00022692"/>
    </source>
</evidence>
<keyword evidence="2" id="KW-0812">Transmembrane</keyword>
<dbReference type="EMBL" id="KN124866">
    <property type="protein sequence ID" value="KFO19982.1"/>
    <property type="molecule type" value="Genomic_DNA"/>
</dbReference>
<keyword evidence="8" id="KW-1185">Reference proteome</keyword>
<keyword evidence="4" id="KW-0333">Golgi apparatus</keyword>
<dbReference type="Proteomes" id="UP000028990">
    <property type="component" value="Unassembled WGS sequence"/>
</dbReference>
<evidence type="ECO:0000256" key="4">
    <source>
        <dbReference type="ARBA" id="ARBA00023034"/>
    </source>
</evidence>
<dbReference type="GO" id="GO:0007030">
    <property type="term" value="P:Golgi organization"/>
    <property type="evidence" value="ECO:0007669"/>
    <property type="project" value="InterPro"/>
</dbReference>
<dbReference type="Pfam" id="PF09787">
    <property type="entry name" value="Golgin_A5"/>
    <property type="match status" value="1"/>
</dbReference>
<keyword evidence="5" id="KW-0175">Coiled coil</keyword>
<organism evidence="7 8">
    <name type="scientific">Fukomys damarensis</name>
    <name type="common">Damaraland mole rat</name>
    <name type="synonym">Cryptomys damarensis</name>
    <dbReference type="NCBI Taxonomy" id="885580"/>
    <lineage>
        <taxon>Eukaryota</taxon>
        <taxon>Metazoa</taxon>
        <taxon>Chordata</taxon>
        <taxon>Craniata</taxon>
        <taxon>Vertebrata</taxon>
        <taxon>Euteleostomi</taxon>
        <taxon>Mammalia</taxon>
        <taxon>Eutheria</taxon>
        <taxon>Euarchontoglires</taxon>
        <taxon>Glires</taxon>
        <taxon>Rodentia</taxon>
        <taxon>Hystricomorpha</taxon>
        <taxon>Bathyergidae</taxon>
        <taxon>Fukomys</taxon>
    </lineage>
</organism>
<evidence type="ECO:0000256" key="1">
    <source>
        <dbReference type="ARBA" id="ARBA00004394"/>
    </source>
</evidence>
<evidence type="ECO:0000256" key="3">
    <source>
        <dbReference type="ARBA" id="ARBA00022989"/>
    </source>
</evidence>
<reference evidence="7 8" key="1">
    <citation type="submission" date="2013-11" db="EMBL/GenBank/DDBJ databases">
        <title>The Damaraland mole rat (Fukomys damarensis) genome and evolution of African mole rats.</title>
        <authorList>
            <person name="Gladyshev V.N."/>
            <person name="Fang X."/>
        </authorList>
    </citation>
    <scope>NUCLEOTIDE SEQUENCE [LARGE SCALE GENOMIC DNA]</scope>
    <source>
        <tissue evidence="7">Liver</tissue>
    </source>
</reference>
<accession>A0A091CPI9</accession>
<evidence type="ECO:0000256" key="6">
    <source>
        <dbReference type="ARBA" id="ARBA00023136"/>
    </source>
</evidence>
<evidence type="ECO:0000256" key="5">
    <source>
        <dbReference type="ARBA" id="ARBA00023054"/>
    </source>
</evidence>
<evidence type="ECO:0000313" key="8">
    <source>
        <dbReference type="Proteomes" id="UP000028990"/>
    </source>
</evidence>
<sequence>MLGSLSMEHSLLFQLERIQQQMSFTSASTSNGSSINMSAVDSGEGTCLQNVPVLFNDSETNLARMYGKFHKAASSIDQFRSSHQTVEEEHIHHLVHSPRVDKLPQKVEGIRMESKRKETEEHPTAIVLVDTAGTW</sequence>
<keyword evidence="6" id="KW-0472">Membrane</keyword>
<dbReference type="InterPro" id="IPR019177">
    <property type="entry name" value="Golgin_subfamily_A_member_5"/>
</dbReference>
<dbReference type="AlphaFoldDB" id="A0A091CPI9"/>
<proteinExistence type="predicted"/>
<name>A0A091CPI9_FUKDA</name>
<protein>
    <submittedName>
        <fullName evidence="7">Golgin subfamily A member 5</fullName>
    </submittedName>
</protein>
<comment type="subcellular location">
    <subcellularLocation>
        <location evidence="1">Golgi apparatus membrane</location>
    </subcellularLocation>
</comment>
<keyword evidence="3" id="KW-1133">Transmembrane helix</keyword>
<dbReference type="GO" id="GO:0000139">
    <property type="term" value="C:Golgi membrane"/>
    <property type="evidence" value="ECO:0007669"/>
    <property type="project" value="UniProtKB-SubCell"/>
</dbReference>